<evidence type="ECO:0000256" key="1">
    <source>
        <dbReference type="ARBA" id="ARBA00022801"/>
    </source>
</evidence>
<accession>A0A514A8M1</accession>
<feature type="domain" description="Helicase C-terminal" evidence="2">
    <location>
        <begin position="353"/>
        <end position="508"/>
    </location>
</feature>
<dbReference type="PANTHER" id="PTHR45766:SF6">
    <property type="entry name" value="SWI_SNF-RELATED MATRIX-ASSOCIATED ACTIN-DEPENDENT REGULATOR OF CHROMATIN SUBFAMILY A-LIKE PROTEIN 1"/>
    <property type="match status" value="1"/>
</dbReference>
<dbReference type="CDD" id="cd18793">
    <property type="entry name" value="SF2_C_SNF"/>
    <property type="match status" value="1"/>
</dbReference>
<dbReference type="SUPFAM" id="SSF52540">
    <property type="entry name" value="P-loop containing nucleoside triphosphate hydrolases"/>
    <property type="match status" value="2"/>
</dbReference>
<dbReference type="PROSITE" id="PS51194">
    <property type="entry name" value="HELICASE_CTER"/>
    <property type="match status" value="1"/>
</dbReference>
<evidence type="ECO:0000259" key="2">
    <source>
        <dbReference type="PROSITE" id="PS51194"/>
    </source>
</evidence>
<keyword evidence="3" id="KW-0347">Helicase</keyword>
<dbReference type="PANTHER" id="PTHR45766">
    <property type="entry name" value="DNA ANNEALING HELICASE AND ENDONUCLEASE ZRANB3 FAMILY MEMBER"/>
    <property type="match status" value="1"/>
</dbReference>
<evidence type="ECO:0000313" key="4">
    <source>
        <dbReference type="Proteomes" id="UP000319711"/>
    </source>
</evidence>
<dbReference type="InterPro" id="IPR038718">
    <property type="entry name" value="SNF2-like_sf"/>
</dbReference>
<dbReference type="SMART" id="SM00490">
    <property type="entry name" value="HELICc"/>
    <property type="match status" value="1"/>
</dbReference>
<name>A0A514A8M1_9CAUD</name>
<dbReference type="GO" id="GO:0004386">
    <property type="term" value="F:helicase activity"/>
    <property type="evidence" value="ECO:0007669"/>
    <property type="project" value="UniProtKB-KW"/>
</dbReference>
<sequence>MKTKPMLHQSLALEKSYGKRNFAFLFEQGLGKTWELLADGERLYQGKLIECIVVIAPNGVHSNWIRRECPAHLEVPYIGYYWKGNDRIKTKKGKAEWEKMFADHYPEGQVPLRIFTFNIDTVNTPAGYAHIEKVLTTYDCLMAIDESTRIKNNTAKRSIKVVELGRKAKARRILSGTPLPRSPSDLYMQFHFLKEGILGTKSFRAFNAEYTVLLEAGDPEMQAILHKLGGKTYGIPQVPKKDEHGRPMYKNLDKLKRMLEPHSFRATKAEYLPNLPDKVYKFINFEMTPKQRDIYDELDRELTYLLEYQGEKENVQFELIAARTKMKQITSGYIIVDGEVQLLAPEDNPRMKAFKDYVRGMLEEEPERKFIVWAMYKEEMRQLQEWLESEGVPTAVYNGDTKQTQRDFIIDDFQGNTVEKGGIQCIVGQPAAMGIGLTLTAADLAIFFSIGYDNELRMQSEDRNHRIGTKNSVLYVDFVAEDSIDEEIHRNLSMKSQVAAHLLDGKKL</sequence>
<dbReference type="InterPro" id="IPR027417">
    <property type="entry name" value="P-loop_NTPase"/>
</dbReference>
<keyword evidence="4" id="KW-1185">Reference proteome</keyword>
<dbReference type="Proteomes" id="UP000319711">
    <property type="component" value="Segment"/>
</dbReference>
<keyword evidence="3" id="KW-0547">Nucleotide-binding</keyword>
<dbReference type="Gene3D" id="3.40.50.10810">
    <property type="entry name" value="Tandem AAA-ATPase domain"/>
    <property type="match status" value="1"/>
</dbReference>
<dbReference type="EMBL" id="MN038177">
    <property type="protein sequence ID" value="QDH49628.1"/>
    <property type="molecule type" value="Genomic_DNA"/>
</dbReference>
<dbReference type="Gene3D" id="3.40.50.300">
    <property type="entry name" value="P-loop containing nucleotide triphosphate hydrolases"/>
    <property type="match status" value="1"/>
</dbReference>
<dbReference type="GO" id="GO:0031297">
    <property type="term" value="P:replication fork processing"/>
    <property type="evidence" value="ECO:0007669"/>
    <property type="project" value="TreeGrafter"/>
</dbReference>
<dbReference type="GeneID" id="55620343"/>
<dbReference type="Pfam" id="PF00176">
    <property type="entry name" value="SNF2-rel_dom"/>
    <property type="match status" value="1"/>
</dbReference>
<proteinExistence type="predicted"/>
<dbReference type="GO" id="GO:0016787">
    <property type="term" value="F:hydrolase activity"/>
    <property type="evidence" value="ECO:0007669"/>
    <property type="project" value="UniProtKB-KW"/>
</dbReference>
<dbReference type="GO" id="GO:0005524">
    <property type="term" value="F:ATP binding"/>
    <property type="evidence" value="ECO:0007669"/>
    <property type="project" value="InterPro"/>
</dbReference>
<reference evidence="3 4" key="1">
    <citation type="submission" date="2019-06" db="EMBL/GenBank/DDBJ databases">
        <authorList>
            <person name="Fakulujo A."/>
            <person name="Fiaz D."/>
            <person name="Garg S."/>
            <person name="Gordon G."/>
            <person name="Haider Z."/>
            <person name="Hale A."/>
            <person name="Hodges K."/>
            <person name="Jacob L."/>
            <person name="Kandil F."/>
            <person name="Kincaid V."/>
            <person name="Melchor-Guerra M."/>
            <person name="Morrelli A."/>
            <person name="Morris R."/>
            <person name="Nawaz M."/>
            <person name="Nguyen N."/>
            <person name="Omair A."/>
            <person name="Pray J."/>
            <person name="Saleem H."/>
            <person name="Saravane K."/>
            <person name="Sharma A."/>
            <person name="Singh A."/>
            <person name="Walston M."/>
            <person name="Zaman H."/>
            <person name="Puthuveetil N."/>
            <person name="Do L."/>
            <person name="Islam N."/>
            <person name="Johnson A."/>
        </authorList>
    </citation>
    <scope>NUCLEOTIDE SEQUENCE [LARGE SCALE GENOMIC DNA]</scope>
</reference>
<keyword evidence="3" id="KW-0067">ATP-binding</keyword>
<dbReference type="RefSeq" id="YP_009849898.1">
    <property type="nucleotide sequence ID" value="NC_048796.1"/>
</dbReference>
<dbReference type="KEGG" id="vg:55620343"/>
<dbReference type="InterPro" id="IPR049730">
    <property type="entry name" value="SNF2/RAD54-like_C"/>
</dbReference>
<keyword evidence="1" id="KW-0378">Hydrolase</keyword>
<organism evidence="3 4">
    <name type="scientific">Pantoea phage Kyle</name>
    <dbReference type="NCBI Taxonomy" id="2589665"/>
    <lineage>
        <taxon>Viruses</taxon>
        <taxon>Duplodnaviria</taxon>
        <taxon>Heunggongvirae</taxon>
        <taxon>Uroviricota</taxon>
        <taxon>Caudoviricetes</taxon>
        <taxon>Lindbergviridae</taxon>
        <taxon>Kylevirus</taxon>
        <taxon>Kylevirus kyle</taxon>
    </lineage>
</organism>
<gene>
    <name evidence="3" type="primary">63</name>
    <name evidence="3" type="ORF">KYLE_66</name>
</gene>
<dbReference type="InterPro" id="IPR001650">
    <property type="entry name" value="Helicase_C-like"/>
</dbReference>
<dbReference type="GO" id="GO:0006281">
    <property type="term" value="P:DNA repair"/>
    <property type="evidence" value="ECO:0007669"/>
    <property type="project" value="TreeGrafter"/>
</dbReference>
<dbReference type="Pfam" id="PF00271">
    <property type="entry name" value="Helicase_C"/>
    <property type="match status" value="1"/>
</dbReference>
<protein>
    <submittedName>
        <fullName evidence="3">DNA helicase</fullName>
    </submittedName>
</protein>
<evidence type="ECO:0000313" key="3">
    <source>
        <dbReference type="EMBL" id="QDH49628.1"/>
    </source>
</evidence>
<dbReference type="InterPro" id="IPR000330">
    <property type="entry name" value="SNF2_N"/>
</dbReference>